<evidence type="ECO:0000256" key="3">
    <source>
        <dbReference type="ARBA" id="ARBA00022737"/>
    </source>
</evidence>
<dbReference type="AlphaFoldDB" id="A0AAD9P5E0"/>
<dbReference type="SUPFAM" id="SSF57535">
    <property type="entry name" value="Complement control module/SCR domain"/>
    <property type="match status" value="4"/>
</dbReference>
<dbReference type="SMART" id="SM00032">
    <property type="entry name" value="CCP"/>
    <property type="match status" value="4"/>
</dbReference>
<keyword evidence="3" id="KW-0677">Repeat</keyword>
<evidence type="ECO:0000256" key="2">
    <source>
        <dbReference type="ARBA" id="ARBA00022729"/>
    </source>
</evidence>
<dbReference type="CDD" id="cd00033">
    <property type="entry name" value="CCP"/>
    <property type="match status" value="2"/>
</dbReference>
<dbReference type="CDD" id="cd00037">
    <property type="entry name" value="CLECT"/>
    <property type="match status" value="1"/>
</dbReference>
<evidence type="ECO:0000259" key="7">
    <source>
        <dbReference type="PROSITE" id="PS50041"/>
    </source>
</evidence>
<evidence type="ECO:0000259" key="8">
    <source>
        <dbReference type="PROSITE" id="PS50923"/>
    </source>
</evidence>
<feature type="domain" description="Sushi" evidence="8">
    <location>
        <begin position="135"/>
        <end position="201"/>
    </location>
</feature>
<dbReference type="InterPro" id="IPR016187">
    <property type="entry name" value="CTDL_fold"/>
</dbReference>
<keyword evidence="1 6" id="KW-0768">Sushi</keyword>
<comment type="caution">
    <text evidence="6">Lacks conserved residue(s) required for the propagation of feature annotation.</text>
</comment>
<feature type="domain" description="Sushi" evidence="8">
    <location>
        <begin position="327"/>
        <end position="390"/>
    </location>
</feature>
<evidence type="ECO:0000313" key="9">
    <source>
        <dbReference type="EMBL" id="KAK2188321.1"/>
    </source>
</evidence>
<evidence type="ECO:0000256" key="5">
    <source>
        <dbReference type="ARBA" id="ARBA00023180"/>
    </source>
</evidence>
<dbReference type="SUPFAM" id="SSF56436">
    <property type="entry name" value="C-type lectin-like"/>
    <property type="match status" value="1"/>
</dbReference>
<evidence type="ECO:0000256" key="6">
    <source>
        <dbReference type="PROSITE-ProRule" id="PRU00302"/>
    </source>
</evidence>
<keyword evidence="4" id="KW-1015">Disulfide bond</keyword>
<gene>
    <name evidence="9" type="ORF">NP493_136g05017</name>
</gene>
<dbReference type="PROSITE" id="PS50041">
    <property type="entry name" value="C_TYPE_LECTIN_2"/>
    <property type="match status" value="1"/>
</dbReference>
<keyword evidence="2" id="KW-0732">Signal</keyword>
<dbReference type="Proteomes" id="UP001209878">
    <property type="component" value="Unassembled WGS sequence"/>
</dbReference>
<dbReference type="Gene3D" id="2.10.70.10">
    <property type="entry name" value="Complement Module, domain 1"/>
    <property type="match status" value="4"/>
</dbReference>
<evidence type="ECO:0000256" key="4">
    <source>
        <dbReference type="ARBA" id="ARBA00023157"/>
    </source>
</evidence>
<protein>
    <submittedName>
        <fullName evidence="9">Uncharacterized protein</fullName>
    </submittedName>
</protein>
<dbReference type="InterPro" id="IPR050350">
    <property type="entry name" value="Compl-Cell_Adhes-Reg"/>
</dbReference>
<feature type="domain" description="C-type lectin" evidence="7">
    <location>
        <begin position="10"/>
        <end position="126"/>
    </location>
</feature>
<keyword evidence="10" id="KW-1185">Reference proteome</keyword>
<accession>A0AAD9P5E0</accession>
<sequence>MSISLDTDNWTESCYTSTLDRLNWINASLNCQRVYNGRLMMLKTPSTATRLVIDNPGTLYWIGLSSTQTPGVFRWEDGMPLKNDSLWLYGAPAPGSQKQCVYVKIQDDRERYSNEDCSTELPSICEFEGGRNGSVVCNTLPVVPNATLTNVTSDPLQGQLRPGTRATYACDYGYYFSKEVAEWTIECKSCGWWSSIPPCTAVDCLTPPEVPFAAASFESTTFGAVVAYTCNVGYRLLPPNSSDDTRLMQCDAFGSWTNSSEIVCVVHCEDPPTLLRSTVYWNSTMVGAEALYTCDTGFVFNGRNGERRYMLCDDSGNWTADTDFYCEHCGAPPRLAHATVMNGSTTYLEAAAYSCEEGYRFGGTADPQHVVTFICDGQGEWIGANISCEGGA</sequence>
<dbReference type="Pfam" id="PF00059">
    <property type="entry name" value="Lectin_C"/>
    <property type="match status" value="1"/>
</dbReference>
<name>A0AAD9P5E0_RIDPI</name>
<dbReference type="EMBL" id="JAODUO010000136">
    <property type="protein sequence ID" value="KAK2188321.1"/>
    <property type="molecule type" value="Genomic_DNA"/>
</dbReference>
<dbReference type="PANTHER" id="PTHR19325">
    <property type="entry name" value="COMPLEMENT COMPONENT-RELATED SUSHI DOMAIN-CONTAINING"/>
    <property type="match status" value="1"/>
</dbReference>
<dbReference type="InterPro" id="IPR001304">
    <property type="entry name" value="C-type_lectin-like"/>
</dbReference>
<organism evidence="9 10">
    <name type="scientific">Ridgeia piscesae</name>
    <name type="common">Tubeworm</name>
    <dbReference type="NCBI Taxonomy" id="27915"/>
    <lineage>
        <taxon>Eukaryota</taxon>
        <taxon>Metazoa</taxon>
        <taxon>Spiralia</taxon>
        <taxon>Lophotrochozoa</taxon>
        <taxon>Annelida</taxon>
        <taxon>Polychaeta</taxon>
        <taxon>Sedentaria</taxon>
        <taxon>Canalipalpata</taxon>
        <taxon>Sabellida</taxon>
        <taxon>Siboglinidae</taxon>
        <taxon>Ridgeia</taxon>
    </lineage>
</organism>
<keyword evidence="5" id="KW-0325">Glycoprotein</keyword>
<reference evidence="9" key="1">
    <citation type="journal article" date="2023" name="Mol. Biol. Evol.">
        <title>Third-Generation Sequencing Reveals the Adaptive Role of the Epigenome in Three Deep-Sea Polychaetes.</title>
        <authorList>
            <person name="Perez M."/>
            <person name="Aroh O."/>
            <person name="Sun Y."/>
            <person name="Lan Y."/>
            <person name="Juniper S.K."/>
            <person name="Young C.R."/>
            <person name="Angers B."/>
            <person name="Qian P.Y."/>
        </authorList>
    </citation>
    <scope>NUCLEOTIDE SEQUENCE</scope>
    <source>
        <strain evidence="9">R07B-5</strain>
    </source>
</reference>
<dbReference type="Gene3D" id="3.10.100.10">
    <property type="entry name" value="Mannose-Binding Protein A, subunit A"/>
    <property type="match status" value="1"/>
</dbReference>
<dbReference type="PROSITE" id="PS50923">
    <property type="entry name" value="SUSHI"/>
    <property type="match status" value="3"/>
</dbReference>
<dbReference type="InterPro" id="IPR000436">
    <property type="entry name" value="Sushi_SCR_CCP_dom"/>
</dbReference>
<proteinExistence type="predicted"/>
<evidence type="ECO:0000313" key="10">
    <source>
        <dbReference type="Proteomes" id="UP001209878"/>
    </source>
</evidence>
<comment type="caution">
    <text evidence="9">The sequence shown here is derived from an EMBL/GenBank/DDBJ whole genome shotgun (WGS) entry which is preliminary data.</text>
</comment>
<feature type="domain" description="Sushi" evidence="8">
    <location>
        <begin position="202"/>
        <end position="266"/>
    </location>
</feature>
<dbReference type="InterPro" id="IPR035976">
    <property type="entry name" value="Sushi/SCR/CCP_sf"/>
</dbReference>
<evidence type="ECO:0000256" key="1">
    <source>
        <dbReference type="ARBA" id="ARBA00022659"/>
    </source>
</evidence>
<dbReference type="InterPro" id="IPR016186">
    <property type="entry name" value="C-type_lectin-like/link_sf"/>
</dbReference>
<dbReference type="Pfam" id="PF00084">
    <property type="entry name" value="Sushi"/>
    <property type="match status" value="4"/>
</dbReference>
<dbReference type="PANTHER" id="PTHR19325:SF575">
    <property type="entry name" value="LOCOMOTION-RELATED PROTEIN HIKARU GENKI"/>
    <property type="match status" value="1"/>
</dbReference>
<dbReference type="SMART" id="SM00034">
    <property type="entry name" value="CLECT"/>
    <property type="match status" value="1"/>
</dbReference>